<dbReference type="EMBL" id="EF083939">
    <property type="protein sequence ID" value="ABK23271.1"/>
    <property type="molecule type" value="mRNA"/>
</dbReference>
<dbReference type="AlphaFoldDB" id="A9NRL0"/>
<evidence type="ECO:0000313" key="1">
    <source>
        <dbReference type="EMBL" id="ABK23271.1"/>
    </source>
</evidence>
<sequence length="98" mass="11411">MHTFHYNRYPVLGAESEECHRGVPVRWSKREFEVFEEDGHRHLGFQDCKILAKTNSWPTRKGNEGGRMIACGRCYSISETLRPELICIASPILWIFVD</sequence>
<proteinExistence type="evidence at transcript level"/>
<protein>
    <submittedName>
        <fullName evidence="1">Uncharacterized protein</fullName>
    </submittedName>
</protein>
<name>A9NRL0_PICSI</name>
<accession>A9NRL0</accession>
<organism evidence="1">
    <name type="scientific">Picea sitchensis</name>
    <name type="common">Sitka spruce</name>
    <name type="synonym">Pinus sitchensis</name>
    <dbReference type="NCBI Taxonomy" id="3332"/>
    <lineage>
        <taxon>Eukaryota</taxon>
        <taxon>Viridiplantae</taxon>
        <taxon>Streptophyta</taxon>
        <taxon>Embryophyta</taxon>
        <taxon>Tracheophyta</taxon>
        <taxon>Spermatophyta</taxon>
        <taxon>Pinopsida</taxon>
        <taxon>Pinidae</taxon>
        <taxon>Conifers I</taxon>
        <taxon>Pinales</taxon>
        <taxon>Pinaceae</taxon>
        <taxon>Picea</taxon>
    </lineage>
</organism>
<reference evidence="1" key="1">
    <citation type="journal article" date="2008" name="BMC Genomics">
        <title>A conifer genomics resource of 200,000 spruce (Picea spp.) ESTs and 6,464 high-quality, sequence-finished full-length cDNAs for Sitka spruce (Picea sitchensis).</title>
        <authorList>
            <person name="Ralph S.G."/>
            <person name="Chun H.J."/>
            <person name="Kolosova N."/>
            <person name="Cooper D."/>
            <person name="Oddy C."/>
            <person name="Ritland C.E."/>
            <person name="Kirkpatrick R."/>
            <person name="Moore R."/>
            <person name="Barber S."/>
            <person name="Holt R.A."/>
            <person name="Jones S.J."/>
            <person name="Marra M.A."/>
            <person name="Douglas C.J."/>
            <person name="Ritland K."/>
            <person name="Bohlmann J."/>
        </authorList>
    </citation>
    <scope>NUCLEOTIDE SEQUENCE</scope>
    <source>
        <tissue evidence="1">Green portion of the leader tissue</tissue>
    </source>
</reference>